<evidence type="ECO:0000313" key="3">
    <source>
        <dbReference type="EMBL" id="PMD12412.1"/>
    </source>
</evidence>
<keyword evidence="4" id="KW-1185">Reference proteome</keyword>
<dbReference type="OrthoDB" id="2157530at2759"/>
<accession>A0A2J6PEE3</accession>
<feature type="domain" description="Heterokaryon incompatibility" evidence="2">
    <location>
        <begin position="202"/>
        <end position="353"/>
    </location>
</feature>
<evidence type="ECO:0000313" key="4">
    <source>
        <dbReference type="Proteomes" id="UP000235672"/>
    </source>
</evidence>
<sequence length="736" mass="82825">MVNTPELEDQLHAFRQHFESIRAALGITDLRDSAEAVISAVPVTAIPLIRHVVNNGSDERIYNTVSSLADRLIASSPINSLGSTPDTQRSASSKATISNSSKSNNELEFRPSKRAKLAHDVFRDQGSQNGGSRYEAHDQEEVGALNHNELHHQTAIEKSLIFQYRPLDTTRREIRLLLLPPSDTFSYSCSLIHVSMDDYPEYEALSYVWGSEANQKVISINGGYMSVTSNLAEALDHLSISHYPRKLWVDAICINQKDKPEKSQQIQNMTYIYARAKRVVVWIGVLGMATQHLLHRLDNTEDEKKLPSRLSRWTASGSRIVADPSFPLIENEKSLLSELAQLPWFRRVWFIQEVAVAREVIVQTGRTTISWSNFGAALEKCINNDEMKSIIEAMGMINAIRTARSQKPYHMGLIALLEHFGTAWQQTRGTSSLVQEAVIQVVPDYSKPAADIYMSLTMHDINKRRNLDIICHAKLSNHVPTPSCVPDWSYYNRGLSILPKRRTVGSLHEPMYRCCGDLELDRELLFGIPQSKNKLWVNGFKFDVVSIVGKMATKVRDLGLEKPIDRVSGLLKDWESMSESCSHVYGSTLKDSFRRTLHADAIRTKRYYHPVNPAFRTADATGSQFDSTTEGSSYVFVSLIDRSRVDVFEESMKRAVVKRTFFITEKGYMGLGPFNIEQGDLVYVLAGGQVPFILRPNLLAEGFCLVGESYVHGIMDGEATVLGIEMEMIFLSKSRP</sequence>
<evidence type="ECO:0000259" key="2">
    <source>
        <dbReference type="Pfam" id="PF06985"/>
    </source>
</evidence>
<dbReference type="InterPro" id="IPR010730">
    <property type="entry name" value="HET"/>
</dbReference>
<dbReference type="EMBL" id="KZ613550">
    <property type="protein sequence ID" value="PMD12412.1"/>
    <property type="molecule type" value="Genomic_DNA"/>
</dbReference>
<feature type="region of interest" description="Disordered" evidence="1">
    <location>
        <begin position="76"/>
        <end position="110"/>
    </location>
</feature>
<feature type="compositionally biased region" description="Polar residues" evidence="1">
    <location>
        <begin position="76"/>
        <end position="89"/>
    </location>
</feature>
<proteinExistence type="predicted"/>
<gene>
    <name evidence="3" type="ORF">NA56DRAFT_666380</name>
</gene>
<organism evidence="3 4">
    <name type="scientific">Hyaloscypha hepaticicola</name>
    <dbReference type="NCBI Taxonomy" id="2082293"/>
    <lineage>
        <taxon>Eukaryota</taxon>
        <taxon>Fungi</taxon>
        <taxon>Dikarya</taxon>
        <taxon>Ascomycota</taxon>
        <taxon>Pezizomycotina</taxon>
        <taxon>Leotiomycetes</taxon>
        <taxon>Helotiales</taxon>
        <taxon>Hyaloscyphaceae</taxon>
        <taxon>Hyaloscypha</taxon>
    </lineage>
</organism>
<name>A0A2J6PEE3_9HELO</name>
<evidence type="ECO:0000256" key="1">
    <source>
        <dbReference type="SAM" id="MobiDB-lite"/>
    </source>
</evidence>
<protein>
    <submittedName>
        <fullName evidence="3">HET-domain-containing protein</fullName>
    </submittedName>
</protein>
<feature type="compositionally biased region" description="Low complexity" evidence="1">
    <location>
        <begin position="90"/>
        <end position="104"/>
    </location>
</feature>
<reference evidence="3 4" key="1">
    <citation type="submission" date="2016-05" db="EMBL/GenBank/DDBJ databases">
        <title>A degradative enzymes factory behind the ericoid mycorrhizal symbiosis.</title>
        <authorList>
            <consortium name="DOE Joint Genome Institute"/>
            <person name="Martino E."/>
            <person name="Morin E."/>
            <person name="Grelet G."/>
            <person name="Kuo A."/>
            <person name="Kohler A."/>
            <person name="Daghino S."/>
            <person name="Barry K."/>
            <person name="Choi C."/>
            <person name="Cichocki N."/>
            <person name="Clum A."/>
            <person name="Copeland A."/>
            <person name="Hainaut M."/>
            <person name="Haridas S."/>
            <person name="Labutti K."/>
            <person name="Lindquist E."/>
            <person name="Lipzen A."/>
            <person name="Khouja H.-R."/>
            <person name="Murat C."/>
            <person name="Ohm R."/>
            <person name="Olson A."/>
            <person name="Spatafora J."/>
            <person name="Veneault-Fourrey C."/>
            <person name="Henrissat B."/>
            <person name="Grigoriev I."/>
            <person name="Martin F."/>
            <person name="Perotto S."/>
        </authorList>
    </citation>
    <scope>NUCLEOTIDE SEQUENCE [LARGE SCALE GENOMIC DNA]</scope>
    <source>
        <strain evidence="3 4">UAMH 7357</strain>
    </source>
</reference>
<dbReference type="Pfam" id="PF26639">
    <property type="entry name" value="Het-6_barrel"/>
    <property type="match status" value="1"/>
</dbReference>
<dbReference type="PANTHER" id="PTHR24148">
    <property type="entry name" value="ANKYRIN REPEAT DOMAIN-CONTAINING PROTEIN 39 HOMOLOG-RELATED"/>
    <property type="match status" value="1"/>
</dbReference>
<dbReference type="Pfam" id="PF06985">
    <property type="entry name" value="HET"/>
    <property type="match status" value="1"/>
</dbReference>
<dbReference type="Proteomes" id="UP000235672">
    <property type="component" value="Unassembled WGS sequence"/>
</dbReference>
<dbReference type="InterPro" id="IPR052895">
    <property type="entry name" value="HetReg/Transcr_Mod"/>
</dbReference>
<dbReference type="PANTHER" id="PTHR24148:SF64">
    <property type="entry name" value="HETEROKARYON INCOMPATIBILITY DOMAIN-CONTAINING PROTEIN"/>
    <property type="match status" value="1"/>
</dbReference>
<dbReference type="AlphaFoldDB" id="A0A2J6PEE3"/>
<dbReference type="STRING" id="1745343.A0A2J6PEE3"/>